<evidence type="ECO:0000313" key="4">
    <source>
        <dbReference type="Proteomes" id="UP000195141"/>
    </source>
</evidence>
<evidence type="ECO:0000256" key="1">
    <source>
        <dbReference type="SAM" id="Phobius"/>
    </source>
</evidence>
<name>A0A242K8L1_9ENTE</name>
<protein>
    <recommendedName>
        <fullName evidence="5">DUF1538 domain-containing protein</fullName>
    </recommendedName>
</protein>
<dbReference type="Proteomes" id="UP000195141">
    <property type="component" value="Chromosome"/>
</dbReference>
<keyword evidence="1" id="KW-0472">Membrane</keyword>
<feature type="transmembrane region" description="Helical" evidence="1">
    <location>
        <begin position="7"/>
        <end position="28"/>
    </location>
</feature>
<dbReference type="EMBL" id="NGMM01000002">
    <property type="protein sequence ID" value="OTP17503.1"/>
    <property type="molecule type" value="Genomic_DNA"/>
</dbReference>
<organism evidence="2">
    <name type="scientific">Candidatus Enterococcus clewellii</name>
    <dbReference type="NCBI Taxonomy" id="1834193"/>
    <lineage>
        <taxon>Bacteria</taxon>
        <taxon>Bacillati</taxon>
        <taxon>Bacillota</taxon>
        <taxon>Bacilli</taxon>
        <taxon>Lactobacillales</taxon>
        <taxon>Enterococcaceae</taxon>
        <taxon>Enterococcus</taxon>
    </lineage>
</organism>
<evidence type="ECO:0008006" key="5">
    <source>
        <dbReference type="Google" id="ProtNLM"/>
    </source>
</evidence>
<keyword evidence="1" id="KW-1133">Transmembrane helix</keyword>
<reference evidence="3" key="2">
    <citation type="submission" date="2017-05" db="EMBL/GenBank/DDBJ databases">
        <authorList>
            <consortium name="The Broad Institute Genomics Platform"/>
            <consortium name="The Broad Institute Genomic Center for Infectious Diseases"/>
            <person name="Earl A."/>
            <person name="Manson A."/>
            <person name="Schwartman J."/>
            <person name="Gilmore M."/>
            <person name="Abouelleil A."/>
            <person name="Cao P."/>
            <person name="Chapman S."/>
            <person name="Cusick C."/>
            <person name="Shea T."/>
            <person name="Young S."/>
            <person name="Neafsey D."/>
            <person name="Nusbaum C."/>
            <person name="Birren B."/>
        </authorList>
    </citation>
    <scope>NUCLEOTIDE SEQUENCE</scope>
    <source>
        <strain evidence="3">9E7_DIV0242</strain>
    </source>
</reference>
<feature type="transmembrane region" description="Helical" evidence="1">
    <location>
        <begin position="141"/>
        <end position="159"/>
    </location>
</feature>
<keyword evidence="1" id="KW-0812">Transmembrane</keyword>
<feature type="transmembrane region" description="Helical" evidence="1">
    <location>
        <begin position="113"/>
        <end position="134"/>
    </location>
</feature>
<feature type="transmembrane region" description="Helical" evidence="1">
    <location>
        <begin position="207"/>
        <end position="226"/>
    </location>
</feature>
<reference evidence="3" key="3">
    <citation type="submission" date="2024-03" db="EMBL/GenBank/DDBJ databases">
        <title>The Genome Sequence of Enterococcus sp. DIV0242b.</title>
        <authorList>
            <consortium name="The Broad Institute Genomics Platform"/>
            <consortium name="The Broad Institute Microbial Omics Core"/>
            <consortium name="The Broad Institute Genomic Center for Infectious Diseases"/>
            <person name="Earl A."/>
            <person name="Manson A."/>
            <person name="Gilmore M."/>
            <person name="Schwartman J."/>
            <person name="Shea T."/>
            <person name="Abouelleil A."/>
            <person name="Cao P."/>
            <person name="Chapman S."/>
            <person name="Cusick C."/>
            <person name="Young S."/>
            <person name="Neafsey D."/>
            <person name="Nusbaum C."/>
            <person name="Birren B."/>
        </authorList>
    </citation>
    <scope>NUCLEOTIDE SEQUENCE</scope>
    <source>
        <strain evidence="3">9E7_DIV0242</strain>
    </source>
</reference>
<keyword evidence="4" id="KW-1185">Reference proteome</keyword>
<dbReference type="Pfam" id="PF07556">
    <property type="entry name" value="DUF1538"/>
    <property type="match status" value="1"/>
</dbReference>
<feature type="transmembrane region" description="Helical" evidence="1">
    <location>
        <begin position="179"/>
        <end position="195"/>
    </location>
</feature>
<evidence type="ECO:0000313" key="2">
    <source>
        <dbReference type="EMBL" id="OTP17503.1"/>
    </source>
</evidence>
<dbReference type="EMBL" id="CP147247">
    <property type="protein sequence ID" value="WYJ91110.1"/>
    <property type="molecule type" value="Genomic_DNA"/>
</dbReference>
<reference evidence="2" key="1">
    <citation type="submission" date="2017-05" db="EMBL/GenBank/DDBJ databases">
        <title>The Genome Sequence of Enterococcus sp. 9E7_DIV0242.</title>
        <authorList>
            <consortium name="The Broad Institute Genomics Platform"/>
            <consortium name="The Broad Institute Genomic Center for Infectious Diseases"/>
            <person name="Earl A."/>
            <person name="Manson A."/>
            <person name="Schwartman J."/>
            <person name="Gilmore M."/>
            <person name="Abouelleil A."/>
            <person name="Cao P."/>
            <person name="Chapman S."/>
            <person name="Cusick C."/>
            <person name="Shea T."/>
            <person name="Young S."/>
            <person name="Neafsey D."/>
            <person name="Nusbaum C."/>
            <person name="Birren B."/>
        </authorList>
    </citation>
    <scope>NUCLEOTIDE SEQUENCE [LARGE SCALE GENOMIC DNA]</scope>
    <source>
        <strain evidence="2">9E7_DIV0242</strain>
    </source>
</reference>
<feature type="transmembrane region" description="Helical" evidence="1">
    <location>
        <begin position="34"/>
        <end position="55"/>
    </location>
</feature>
<gene>
    <name evidence="2" type="ORF">A5888_001641</name>
    <name evidence="3" type="ORF">A5888_002878</name>
</gene>
<proteinExistence type="predicted"/>
<sequence length="227" mass="24258">MRKSFQDVLMAITPMTLLIVILSFAFAPLPTEDLVVFLIGAGIMIIGMALFLFGADHSMMAVGELVGKFMVKKKKLSIILGLGFLIGIVITIAEPSVQVLGQQVNEISEGAISRTLILGVVSVGTGVFLALALLRVVFKFSYYKMMLIGYLFVLIASFFTSPEFMPIAFDSGGVTTGPITVPFILSLAIGVTSMIKQNNHENDSFGMVGVASLGPILAVMALGVIFR</sequence>
<dbReference type="OrthoDB" id="9805989at2"/>
<feature type="transmembrane region" description="Helical" evidence="1">
    <location>
        <begin position="76"/>
        <end position="93"/>
    </location>
</feature>
<dbReference type="InterPro" id="IPR011435">
    <property type="entry name" value="UmpAB"/>
</dbReference>
<dbReference type="RefSeq" id="WP_086348710.1">
    <property type="nucleotide sequence ID" value="NZ_CP147247.1"/>
</dbReference>
<dbReference type="AlphaFoldDB" id="A0A242K8L1"/>
<evidence type="ECO:0000313" key="3">
    <source>
        <dbReference type="EMBL" id="WYJ91110.1"/>
    </source>
</evidence>
<accession>A0A242K8L1</accession>